<accession>A0A1T0AUE3</accession>
<dbReference type="InterPro" id="IPR044135">
    <property type="entry name" value="Met-tRNA-FMT_C"/>
</dbReference>
<name>A0A1T0AUE3_9PAST</name>
<dbReference type="InterPro" id="IPR002376">
    <property type="entry name" value="Formyl_transf_N"/>
</dbReference>
<dbReference type="FunFam" id="3.40.50.12230:FF:000001">
    <property type="entry name" value="Methionyl-tRNA formyltransferase"/>
    <property type="match status" value="1"/>
</dbReference>
<organism evidence="11 12">
    <name type="scientific">[Haemophilus] felis</name>
    <dbReference type="NCBI Taxonomy" id="123822"/>
    <lineage>
        <taxon>Bacteria</taxon>
        <taxon>Pseudomonadati</taxon>
        <taxon>Pseudomonadota</taxon>
        <taxon>Gammaproteobacteria</taxon>
        <taxon>Pasteurellales</taxon>
        <taxon>Pasteurellaceae</taxon>
    </lineage>
</organism>
<dbReference type="InterPro" id="IPR011034">
    <property type="entry name" value="Formyl_transferase-like_C_sf"/>
</dbReference>
<comment type="function">
    <text evidence="1 8">Attaches a formyl group to the free amino group of methionyl-tRNA(fMet). The formyl group appears to play a dual role in the initiator identity of N-formylmethionyl-tRNA by promoting its recognition by IF2 and preventing the misappropriation of this tRNA by the elongation apparatus.</text>
</comment>
<dbReference type="Proteomes" id="UP000190023">
    <property type="component" value="Unassembled WGS sequence"/>
</dbReference>
<dbReference type="PANTHER" id="PTHR11138">
    <property type="entry name" value="METHIONYL-TRNA FORMYLTRANSFERASE"/>
    <property type="match status" value="1"/>
</dbReference>
<dbReference type="SUPFAM" id="SSF50486">
    <property type="entry name" value="FMT C-terminal domain-like"/>
    <property type="match status" value="1"/>
</dbReference>
<dbReference type="GO" id="GO:0005829">
    <property type="term" value="C:cytosol"/>
    <property type="evidence" value="ECO:0007669"/>
    <property type="project" value="TreeGrafter"/>
</dbReference>
<dbReference type="SUPFAM" id="SSF53328">
    <property type="entry name" value="Formyltransferase"/>
    <property type="match status" value="1"/>
</dbReference>
<dbReference type="OrthoDB" id="9802815at2"/>
<dbReference type="EC" id="2.1.2.9" evidence="3 8"/>
<dbReference type="Gene3D" id="3.10.25.10">
    <property type="entry name" value="Formyl transferase, C-terminal domain"/>
    <property type="match status" value="1"/>
</dbReference>
<keyword evidence="6 8" id="KW-0648">Protein biosynthesis</keyword>
<dbReference type="EMBL" id="MUYB01000056">
    <property type="protein sequence ID" value="OOS00214.1"/>
    <property type="molecule type" value="Genomic_DNA"/>
</dbReference>
<dbReference type="Pfam" id="PF00551">
    <property type="entry name" value="Formyl_trans_N"/>
    <property type="match status" value="1"/>
</dbReference>
<dbReference type="AlphaFoldDB" id="A0A1T0AUE3"/>
<dbReference type="PROSITE" id="PS00373">
    <property type="entry name" value="GART"/>
    <property type="match status" value="1"/>
</dbReference>
<evidence type="ECO:0000256" key="1">
    <source>
        <dbReference type="ARBA" id="ARBA00002606"/>
    </source>
</evidence>
<dbReference type="CDD" id="cd08704">
    <property type="entry name" value="Met_tRNA_FMT_C"/>
    <property type="match status" value="1"/>
</dbReference>
<evidence type="ECO:0000256" key="7">
    <source>
        <dbReference type="ARBA" id="ARBA00048558"/>
    </source>
</evidence>
<feature type="domain" description="Formyl transferase C-terminal" evidence="10">
    <location>
        <begin position="206"/>
        <end position="307"/>
    </location>
</feature>
<dbReference type="CDD" id="cd08646">
    <property type="entry name" value="FMT_core_Met-tRNA-FMT_N"/>
    <property type="match status" value="1"/>
</dbReference>
<dbReference type="InterPro" id="IPR005794">
    <property type="entry name" value="Fmt"/>
</dbReference>
<dbReference type="Gene3D" id="3.40.50.170">
    <property type="entry name" value="Formyl transferase, N-terminal domain"/>
    <property type="match status" value="1"/>
</dbReference>
<comment type="catalytic activity">
    <reaction evidence="7 8">
        <text>L-methionyl-tRNA(fMet) + (6R)-10-formyltetrahydrofolate = N-formyl-L-methionyl-tRNA(fMet) + (6S)-5,6,7,8-tetrahydrofolate + H(+)</text>
        <dbReference type="Rhea" id="RHEA:24380"/>
        <dbReference type="Rhea" id="RHEA-COMP:9952"/>
        <dbReference type="Rhea" id="RHEA-COMP:9953"/>
        <dbReference type="ChEBI" id="CHEBI:15378"/>
        <dbReference type="ChEBI" id="CHEBI:57453"/>
        <dbReference type="ChEBI" id="CHEBI:78530"/>
        <dbReference type="ChEBI" id="CHEBI:78844"/>
        <dbReference type="ChEBI" id="CHEBI:195366"/>
        <dbReference type="EC" id="2.1.2.9"/>
    </reaction>
</comment>
<evidence type="ECO:0000256" key="5">
    <source>
        <dbReference type="ARBA" id="ARBA00022679"/>
    </source>
</evidence>
<evidence type="ECO:0000259" key="9">
    <source>
        <dbReference type="Pfam" id="PF00551"/>
    </source>
</evidence>
<comment type="similarity">
    <text evidence="2 8">Belongs to the Fmt family.</text>
</comment>
<keyword evidence="12" id="KW-1185">Reference proteome</keyword>
<dbReference type="InterPro" id="IPR036477">
    <property type="entry name" value="Formyl_transf_N_sf"/>
</dbReference>
<evidence type="ECO:0000256" key="3">
    <source>
        <dbReference type="ARBA" id="ARBA00012261"/>
    </source>
</evidence>
<dbReference type="HAMAP" id="MF_00182">
    <property type="entry name" value="Formyl_trans"/>
    <property type="match status" value="1"/>
</dbReference>
<evidence type="ECO:0000313" key="11">
    <source>
        <dbReference type="EMBL" id="OOS00214.1"/>
    </source>
</evidence>
<dbReference type="STRING" id="123822.B0188_10880"/>
<protein>
    <recommendedName>
        <fullName evidence="4 8">Methionyl-tRNA formyltransferase</fullName>
        <ecNumber evidence="3 8">2.1.2.9</ecNumber>
    </recommendedName>
</protein>
<dbReference type="PANTHER" id="PTHR11138:SF5">
    <property type="entry name" value="METHIONYL-TRNA FORMYLTRANSFERASE, MITOCHONDRIAL"/>
    <property type="match status" value="1"/>
</dbReference>
<comment type="caution">
    <text evidence="11">The sequence shown here is derived from an EMBL/GenBank/DDBJ whole genome shotgun (WGS) entry which is preliminary data.</text>
</comment>
<dbReference type="FunFam" id="3.40.50.170:FF:000003">
    <property type="entry name" value="Methionyl-tRNA formyltransferase"/>
    <property type="match status" value="1"/>
</dbReference>
<evidence type="ECO:0000256" key="4">
    <source>
        <dbReference type="ARBA" id="ARBA00016014"/>
    </source>
</evidence>
<dbReference type="InterPro" id="IPR005793">
    <property type="entry name" value="Formyl_trans_C"/>
</dbReference>
<evidence type="ECO:0000256" key="2">
    <source>
        <dbReference type="ARBA" id="ARBA00010699"/>
    </source>
</evidence>
<feature type="domain" description="Formyl transferase N-terminal" evidence="9">
    <location>
        <begin position="5"/>
        <end position="183"/>
    </location>
</feature>
<evidence type="ECO:0000259" key="10">
    <source>
        <dbReference type="Pfam" id="PF02911"/>
    </source>
</evidence>
<dbReference type="InterPro" id="IPR001555">
    <property type="entry name" value="GART_AS"/>
</dbReference>
<evidence type="ECO:0000313" key="12">
    <source>
        <dbReference type="Proteomes" id="UP000190023"/>
    </source>
</evidence>
<keyword evidence="5 8" id="KW-0808">Transferase</keyword>
<sequence>MKSLKIIFAGTPEFAAQHLQALIHSPHQVIAAFTQPDKPAGRGKKLQASAVKQLAQQHNIPVYQPRTLRKEEVQEELRCLGADVMVVVAYGLILPKAVLDMFPLGCLNVHGSLLPRWRGAAPIQRAIWAGDAQTGVTIMQMDEGLDTGAMLHKVACNIDANETANSLYTKLLEIAPNALLEVLEGLLEGKFVAETQNDNLANYAEKLFKEEAKLDWNLSATQLERCIRAFNPWPICYFTTADKDGNEQTLKVFQAEVLAHSNKPAGTILAVDKKGIQVATADGTLNILQLQPMGKKNMSVQDFLNGRADWFEVGKVLG</sequence>
<dbReference type="InterPro" id="IPR041711">
    <property type="entry name" value="Met-tRNA-FMT_N"/>
</dbReference>
<feature type="binding site" evidence="8">
    <location>
        <begin position="112"/>
        <end position="115"/>
    </location>
    <ligand>
        <name>(6S)-5,6,7,8-tetrahydrofolate</name>
        <dbReference type="ChEBI" id="CHEBI:57453"/>
    </ligand>
</feature>
<dbReference type="InterPro" id="IPR037022">
    <property type="entry name" value="Formyl_trans_C_sf"/>
</dbReference>
<reference evidence="11 12" key="1">
    <citation type="submission" date="2017-02" db="EMBL/GenBank/DDBJ databases">
        <title>Draft genome sequence of Haemophilus felis CCUG 31170 type strain.</title>
        <authorList>
            <person name="Engstrom-Jakobsson H."/>
            <person name="Salva-Serra F."/>
            <person name="Thorell K."/>
            <person name="Gonzales-Siles L."/>
            <person name="Karlsson R."/>
            <person name="Boulund F."/>
            <person name="Engstrand L."/>
            <person name="Kristiansson E."/>
            <person name="Moore E."/>
        </authorList>
    </citation>
    <scope>NUCLEOTIDE SEQUENCE [LARGE SCALE GENOMIC DNA]</scope>
    <source>
        <strain evidence="11 12">CCUG 31170</strain>
    </source>
</reference>
<dbReference type="NCBIfam" id="TIGR00460">
    <property type="entry name" value="fmt"/>
    <property type="match status" value="1"/>
</dbReference>
<gene>
    <name evidence="8" type="primary">fmt</name>
    <name evidence="11" type="ORF">B0188_10880</name>
</gene>
<evidence type="ECO:0000256" key="6">
    <source>
        <dbReference type="ARBA" id="ARBA00022917"/>
    </source>
</evidence>
<dbReference type="GO" id="GO:0004479">
    <property type="term" value="F:methionyl-tRNA formyltransferase activity"/>
    <property type="evidence" value="ECO:0007669"/>
    <property type="project" value="UniProtKB-UniRule"/>
</dbReference>
<proteinExistence type="inferred from homology"/>
<evidence type="ECO:0000256" key="8">
    <source>
        <dbReference type="HAMAP-Rule" id="MF_00182"/>
    </source>
</evidence>
<dbReference type="Pfam" id="PF02911">
    <property type="entry name" value="Formyl_trans_C"/>
    <property type="match status" value="1"/>
</dbReference>